<protein>
    <submittedName>
        <fullName evidence="3">Uncharacterized protein</fullName>
    </submittedName>
</protein>
<comment type="caution">
    <text evidence="3">The sequence shown here is derived from an EMBL/GenBank/DDBJ whole genome shotgun (WGS) entry which is preliminary data.</text>
</comment>
<dbReference type="Proteomes" id="UP000317624">
    <property type="component" value="Unassembled WGS sequence"/>
</dbReference>
<reference evidence="3 4" key="1">
    <citation type="submission" date="2019-07" db="EMBL/GenBank/DDBJ databases">
        <title>Hymenobacter sp. straun FUR1 Genome sequencing and assembly.</title>
        <authorList>
            <person name="Chhetri G."/>
        </authorList>
    </citation>
    <scope>NUCLEOTIDE SEQUENCE [LARGE SCALE GENOMIC DNA]</scope>
    <source>
        <strain evidence="3 4">Fur1</strain>
    </source>
</reference>
<accession>A0A558BV81</accession>
<organism evidence="3 4">
    <name type="scientific">Hymenobacter setariae</name>
    <dbReference type="NCBI Taxonomy" id="2594794"/>
    <lineage>
        <taxon>Bacteria</taxon>
        <taxon>Pseudomonadati</taxon>
        <taxon>Bacteroidota</taxon>
        <taxon>Cytophagia</taxon>
        <taxon>Cytophagales</taxon>
        <taxon>Hymenobacteraceae</taxon>
        <taxon>Hymenobacter</taxon>
    </lineage>
</organism>
<evidence type="ECO:0000256" key="1">
    <source>
        <dbReference type="SAM" id="MobiDB-lite"/>
    </source>
</evidence>
<dbReference type="EMBL" id="VMRJ01000003">
    <property type="protein sequence ID" value="TVT40373.1"/>
    <property type="molecule type" value="Genomic_DNA"/>
</dbReference>
<proteinExistence type="predicted"/>
<sequence>MSSILYRRLLAGLLVSASAWATPALAQAGRAATPAPNAQASAERFTELCQTKLKLAPEQSSLLRTYLDQEVNYLNVLAVNGIATETPNLTATEAQQLDQVLGKLLSASQLRDYRKLEQTPQAQAYLGSMALLPTNPDNLAKGKHRQRRNSTMMAQRFDETE</sequence>
<keyword evidence="4" id="KW-1185">Reference proteome</keyword>
<evidence type="ECO:0000313" key="3">
    <source>
        <dbReference type="EMBL" id="TVT40373.1"/>
    </source>
</evidence>
<evidence type="ECO:0000313" key="4">
    <source>
        <dbReference type="Proteomes" id="UP000317624"/>
    </source>
</evidence>
<keyword evidence="2" id="KW-0732">Signal</keyword>
<dbReference type="AlphaFoldDB" id="A0A558BV81"/>
<feature type="signal peptide" evidence="2">
    <location>
        <begin position="1"/>
        <end position="21"/>
    </location>
</feature>
<name>A0A558BV81_9BACT</name>
<evidence type="ECO:0000256" key="2">
    <source>
        <dbReference type="SAM" id="SignalP"/>
    </source>
</evidence>
<gene>
    <name evidence="3" type="ORF">FNT36_12900</name>
</gene>
<feature type="chain" id="PRO_5035184914" evidence="2">
    <location>
        <begin position="22"/>
        <end position="161"/>
    </location>
</feature>
<feature type="region of interest" description="Disordered" evidence="1">
    <location>
        <begin position="135"/>
        <end position="161"/>
    </location>
</feature>
<dbReference type="RefSeq" id="WP_144848227.1">
    <property type="nucleotide sequence ID" value="NZ_VMRJ01000003.1"/>
</dbReference>